<dbReference type="InterPro" id="IPR008599">
    <property type="entry name" value="Diacid_rec"/>
</dbReference>
<dbReference type="InterPro" id="IPR051448">
    <property type="entry name" value="CdaR-like_regulators"/>
</dbReference>
<evidence type="ECO:0000259" key="3">
    <source>
        <dbReference type="Pfam" id="PF13556"/>
    </source>
</evidence>
<evidence type="ECO:0000256" key="1">
    <source>
        <dbReference type="ARBA" id="ARBA00006754"/>
    </source>
</evidence>
<evidence type="ECO:0000259" key="2">
    <source>
        <dbReference type="Pfam" id="PF05651"/>
    </source>
</evidence>
<dbReference type="AlphaFoldDB" id="A0A0M0G2W7"/>
<reference evidence="6" key="1">
    <citation type="submission" date="2015-07" db="EMBL/GenBank/DDBJ databases">
        <title>Fjat-14235 jcm11544.</title>
        <authorList>
            <person name="Liu B."/>
            <person name="Wang J."/>
            <person name="Zhu Y."/>
            <person name="Liu G."/>
            <person name="Chen Q."/>
            <person name="Chen Z."/>
            <person name="Lan J."/>
            <person name="Che J."/>
            <person name="Ge C."/>
            <person name="Shi H."/>
            <person name="Pan Z."/>
            <person name="Liu X."/>
        </authorList>
    </citation>
    <scope>NUCLEOTIDE SEQUENCE [LARGE SCALE GENOMIC DNA]</scope>
    <source>
        <strain evidence="6">JCM 11544</strain>
    </source>
</reference>
<feature type="domain" description="CdaR GGDEF-like" evidence="4">
    <location>
        <begin position="136"/>
        <end position="242"/>
    </location>
</feature>
<dbReference type="Pfam" id="PF13556">
    <property type="entry name" value="HTH_30"/>
    <property type="match status" value="1"/>
</dbReference>
<dbReference type="InterPro" id="IPR041522">
    <property type="entry name" value="CdaR_GGDEF"/>
</dbReference>
<dbReference type="OrthoDB" id="9792148at2"/>
<accession>A0A0M0G2W7</accession>
<evidence type="ECO:0000313" key="6">
    <source>
        <dbReference type="Proteomes" id="UP000037405"/>
    </source>
</evidence>
<dbReference type="EMBL" id="LGUE01000005">
    <property type="protein sequence ID" value="KON83816.1"/>
    <property type="molecule type" value="Genomic_DNA"/>
</dbReference>
<keyword evidence="6" id="KW-1185">Reference proteome</keyword>
<comment type="caution">
    <text evidence="5">The sequence shown here is derived from an EMBL/GenBank/DDBJ whole genome shotgun (WGS) entry which is preliminary data.</text>
</comment>
<dbReference type="Gene3D" id="1.10.10.2840">
    <property type="entry name" value="PucR C-terminal helix-turn-helix domain"/>
    <property type="match status" value="1"/>
</dbReference>
<feature type="domain" description="Putative sugar diacid recognition" evidence="2">
    <location>
        <begin position="4"/>
        <end position="133"/>
    </location>
</feature>
<evidence type="ECO:0008006" key="7">
    <source>
        <dbReference type="Google" id="ProtNLM"/>
    </source>
</evidence>
<dbReference type="PATRIC" id="fig|189381.12.peg.4353"/>
<dbReference type="PANTHER" id="PTHR33744">
    <property type="entry name" value="CARBOHYDRATE DIACID REGULATOR"/>
    <property type="match status" value="1"/>
</dbReference>
<dbReference type="STRING" id="189381.GCA_900166615_02216"/>
<evidence type="ECO:0000259" key="4">
    <source>
        <dbReference type="Pfam" id="PF17853"/>
    </source>
</evidence>
<protein>
    <recommendedName>
        <fullName evidence="7">Carbohydrate diacid regulator</fullName>
    </recommendedName>
</protein>
<dbReference type="Proteomes" id="UP000037405">
    <property type="component" value="Unassembled WGS sequence"/>
</dbReference>
<comment type="similarity">
    <text evidence="1">Belongs to the CdaR family.</text>
</comment>
<dbReference type="InterPro" id="IPR025736">
    <property type="entry name" value="PucR_C-HTH_dom"/>
</dbReference>
<proteinExistence type="inferred from homology"/>
<organism evidence="5 6">
    <name type="scientific">Rossellomorea marisflavi</name>
    <dbReference type="NCBI Taxonomy" id="189381"/>
    <lineage>
        <taxon>Bacteria</taxon>
        <taxon>Bacillati</taxon>
        <taxon>Bacillota</taxon>
        <taxon>Bacilli</taxon>
        <taxon>Bacillales</taxon>
        <taxon>Bacillaceae</taxon>
        <taxon>Rossellomorea</taxon>
    </lineage>
</organism>
<dbReference type="PANTHER" id="PTHR33744:SF15">
    <property type="entry name" value="CARBOHYDRATE DIACID REGULATOR"/>
    <property type="match status" value="1"/>
</dbReference>
<dbReference type="Pfam" id="PF05651">
    <property type="entry name" value="Diacid_rec"/>
    <property type="match status" value="1"/>
</dbReference>
<dbReference type="Pfam" id="PF17853">
    <property type="entry name" value="GGDEF_2"/>
    <property type="match status" value="1"/>
</dbReference>
<evidence type="ECO:0000313" key="5">
    <source>
        <dbReference type="EMBL" id="KON83816.1"/>
    </source>
</evidence>
<gene>
    <name evidence="5" type="ORF">AF331_16795</name>
</gene>
<dbReference type="RefSeq" id="WP_053429219.1">
    <property type="nucleotide sequence ID" value="NZ_JBNKIO010000005.1"/>
</dbReference>
<name>A0A0M0G2W7_9BACI</name>
<dbReference type="InterPro" id="IPR042070">
    <property type="entry name" value="PucR_C-HTH_sf"/>
</dbReference>
<sequence length="352" mass="39961">MAVMTRELAQEIVNRTMAILDWNINVMNEEGVIIGSGDMNRIGDVHQGALLVLQEKTKIEVKEEREGVKPGINFPISFNGQIVGVVGITGEPKEIQAFAELIKMSAELVLEQSFLLEQFQWKQRIQNDMITQLITGTGGDSVVEKAGSLGIDLDLPRAAIVMEAHTDPTGQELLRSIEFELDKGDVLGVTPSNEIILFKVAERGLKVPRRLRSVAGGVGIGGVASSSREWRRSYEQGKHALALGRRSRPGLPVYSYEEFRIEVLLLQMMERNPDLERFSFYIPLMEHKEGMETLDAYIQENGELNRTAERLFIHRNTLRYRLDKIHQWTGKDPRKIRDLMELYIAKLFYESH</sequence>
<feature type="domain" description="PucR C-terminal helix-turn-helix" evidence="3">
    <location>
        <begin position="291"/>
        <end position="345"/>
    </location>
</feature>